<evidence type="ECO:0000313" key="3">
    <source>
        <dbReference type="EMBL" id="RAL68899.1"/>
    </source>
</evidence>
<proteinExistence type="predicted"/>
<evidence type="ECO:0000259" key="2">
    <source>
        <dbReference type="PROSITE" id="PS50994"/>
    </source>
</evidence>
<dbReference type="Proteomes" id="UP000249146">
    <property type="component" value="Unassembled WGS sequence"/>
</dbReference>
<reference evidence="3 4" key="1">
    <citation type="submission" date="2018-05" db="EMBL/GenBank/DDBJ databases">
        <title>Draft genome sequences of Dehalococcoides mccartyi strains RC and KS.</title>
        <authorList>
            <person name="Higgins S.A."/>
            <person name="Padilla-Crespo E."/>
            <person name="Loeffler F.E."/>
        </authorList>
    </citation>
    <scope>NUCLEOTIDE SEQUENCE [LARGE SCALE GENOMIC DNA]</scope>
    <source>
        <strain evidence="3 4">RC</strain>
    </source>
</reference>
<dbReference type="InterPro" id="IPR025948">
    <property type="entry name" value="HTH-like_dom"/>
</dbReference>
<comment type="function">
    <text evidence="1">Involved in the transposition of the insertion sequence.</text>
</comment>
<dbReference type="GO" id="GO:0015074">
    <property type="term" value="P:DNA integration"/>
    <property type="evidence" value="ECO:0007669"/>
    <property type="project" value="InterPro"/>
</dbReference>
<dbReference type="InterPro" id="IPR048020">
    <property type="entry name" value="Transpos_IS3"/>
</dbReference>
<dbReference type="PROSITE" id="PS50994">
    <property type="entry name" value="INTEGRASE"/>
    <property type="match status" value="1"/>
</dbReference>
<evidence type="ECO:0000256" key="1">
    <source>
        <dbReference type="ARBA" id="ARBA00002286"/>
    </source>
</evidence>
<feature type="domain" description="Integrase catalytic" evidence="2">
    <location>
        <begin position="86"/>
        <end position="217"/>
    </location>
</feature>
<dbReference type="Pfam" id="PF00665">
    <property type="entry name" value="rve"/>
    <property type="match status" value="1"/>
</dbReference>
<dbReference type="AlphaFoldDB" id="A0A328EMY9"/>
<sequence length="217" mass="25668">MLQFSRSSYRYESVADEQALLRLRIRDLAYARVSYGYRRLHVLLQREGWKINHKRVYRLYKEAGLMMRPKRHRRHVSCCRRIERLKSMAPNDGWSMDFMSDELYDGRRIRLLTLVDNFTRENLAIEVDVHLSGHRVAEVLMRLGEERTLPKTIRVDNGPEFISKALDQWAYLNGVALDFSRPGKPTDNAFIEAFNGLLRQECLNENWFMSLEDARGK</sequence>
<dbReference type="Pfam" id="PF13276">
    <property type="entry name" value="HTH_21"/>
    <property type="match status" value="1"/>
</dbReference>
<dbReference type="InterPro" id="IPR036397">
    <property type="entry name" value="RNaseH_sf"/>
</dbReference>
<evidence type="ECO:0000313" key="4">
    <source>
        <dbReference type="Proteomes" id="UP000249146"/>
    </source>
</evidence>
<dbReference type="SUPFAM" id="SSF53098">
    <property type="entry name" value="Ribonuclease H-like"/>
    <property type="match status" value="1"/>
</dbReference>
<dbReference type="PANTHER" id="PTHR47515">
    <property type="entry name" value="LOW CALCIUM RESPONSE LOCUS PROTEIN T"/>
    <property type="match status" value="1"/>
</dbReference>
<organism evidence="3 4">
    <name type="scientific">Dehalococcoides mccartyi</name>
    <dbReference type="NCBI Taxonomy" id="61435"/>
    <lineage>
        <taxon>Bacteria</taxon>
        <taxon>Bacillati</taxon>
        <taxon>Chloroflexota</taxon>
        <taxon>Dehalococcoidia</taxon>
        <taxon>Dehalococcoidales</taxon>
        <taxon>Dehalococcoidaceae</taxon>
        <taxon>Dehalococcoides</taxon>
    </lineage>
</organism>
<dbReference type="PANTHER" id="PTHR47515:SF1">
    <property type="entry name" value="BLR2054 PROTEIN"/>
    <property type="match status" value="1"/>
</dbReference>
<protein>
    <submittedName>
        <fullName evidence="3">Mobile element protein</fullName>
    </submittedName>
</protein>
<gene>
    <name evidence="3" type="ORF">C1G87_1505</name>
</gene>
<dbReference type="InterPro" id="IPR012337">
    <property type="entry name" value="RNaseH-like_sf"/>
</dbReference>
<dbReference type="Gene3D" id="3.30.420.10">
    <property type="entry name" value="Ribonuclease H-like superfamily/Ribonuclease H"/>
    <property type="match status" value="1"/>
</dbReference>
<accession>A0A328EMY9</accession>
<dbReference type="EMBL" id="QGLC01000019">
    <property type="protein sequence ID" value="RAL68899.1"/>
    <property type="molecule type" value="Genomic_DNA"/>
</dbReference>
<dbReference type="NCBIfam" id="NF033516">
    <property type="entry name" value="transpos_IS3"/>
    <property type="match status" value="1"/>
</dbReference>
<name>A0A328EMY9_9CHLR</name>
<comment type="caution">
    <text evidence="3">The sequence shown here is derived from an EMBL/GenBank/DDBJ whole genome shotgun (WGS) entry which is preliminary data.</text>
</comment>
<dbReference type="GO" id="GO:0003676">
    <property type="term" value="F:nucleic acid binding"/>
    <property type="evidence" value="ECO:0007669"/>
    <property type="project" value="InterPro"/>
</dbReference>
<dbReference type="InterPro" id="IPR001584">
    <property type="entry name" value="Integrase_cat-core"/>
</dbReference>